<name>A0ABW6KBG7_9BACI</name>
<keyword evidence="2" id="KW-1185">Reference proteome</keyword>
<comment type="caution">
    <text evidence="1">The sequence shown here is derived from an EMBL/GenBank/DDBJ whole genome shotgun (WGS) entry which is preliminary data.</text>
</comment>
<accession>A0ABW6KBG7</accession>
<evidence type="ECO:0000313" key="2">
    <source>
        <dbReference type="Proteomes" id="UP001601059"/>
    </source>
</evidence>
<dbReference type="EMBL" id="JBIACK010000001">
    <property type="protein sequence ID" value="MFE8700133.1"/>
    <property type="molecule type" value="Genomic_DNA"/>
</dbReference>
<sequence length="75" mass="8217">MIPTHINNIFGIRINNSSNNASINYGNALHKGHQANAKMTVGYLQPGDANFSPLQFNNANFFNDPDVTDQGQVQV</sequence>
<dbReference type="InterPro" id="IPR019618">
    <property type="entry name" value="Spore_germination_GerPA"/>
</dbReference>
<protein>
    <submittedName>
        <fullName evidence="1">Spore germination protein</fullName>
    </submittedName>
</protein>
<proteinExistence type="predicted"/>
<dbReference type="Pfam" id="PF10676">
    <property type="entry name" value="gerPA"/>
    <property type="match status" value="1"/>
</dbReference>
<reference evidence="1 2" key="1">
    <citation type="submission" date="2024-08" db="EMBL/GenBank/DDBJ databases">
        <title>Two novel Cytobacillus novel species.</title>
        <authorList>
            <person name="Liu G."/>
        </authorList>
    </citation>
    <scope>NUCLEOTIDE SEQUENCE [LARGE SCALE GENOMIC DNA]</scope>
    <source>
        <strain evidence="1 2">FJAT-54145</strain>
    </source>
</reference>
<dbReference type="Proteomes" id="UP001601059">
    <property type="component" value="Unassembled WGS sequence"/>
</dbReference>
<evidence type="ECO:0000313" key="1">
    <source>
        <dbReference type="EMBL" id="MFE8700133.1"/>
    </source>
</evidence>
<dbReference type="RefSeq" id="WP_389358924.1">
    <property type="nucleotide sequence ID" value="NZ_JBIACK010000001.1"/>
</dbReference>
<gene>
    <name evidence="1" type="ORF">ACFYKX_05780</name>
</gene>
<organism evidence="1 2">
    <name type="scientific">Cytobacillus spartinae</name>
    <dbReference type="NCBI Taxonomy" id="3299023"/>
    <lineage>
        <taxon>Bacteria</taxon>
        <taxon>Bacillati</taxon>
        <taxon>Bacillota</taxon>
        <taxon>Bacilli</taxon>
        <taxon>Bacillales</taxon>
        <taxon>Bacillaceae</taxon>
        <taxon>Cytobacillus</taxon>
    </lineage>
</organism>